<gene>
    <name evidence="2" type="ORF">Sjap_020812</name>
</gene>
<feature type="region of interest" description="Disordered" evidence="1">
    <location>
        <begin position="25"/>
        <end position="50"/>
    </location>
</feature>
<dbReference type="Proteomes" id="UP001417504">
    <property type="component" value="Unassembled WGS sequence"/>
</dbReference>
<evidence type="ECO:0000256" key="1">
    <source>
        <dbReference type="SAM" id="MobiDB-lite"/>
    </source>
</evidence>
<protein>
    <submittedName>
        <fullName evidence="2">Uncharacterized protein</fullName>
    </submittedName>
</protein>
<evidence type="ECO:0000313" key="3">
    <source>
        <dbReference type="Proteomes" id="UP001417504"/>
    </source>
</evidence>
<feature type="compositionally biased region" description="Basic residues" evidence="1">
    <location>
        <begin position="28"/>
        <end position="41"/>
    </location>
</feature>
<proteinExistence type="predicted"/>
<reference evidence="2 3" key="1">
    <citation type="submission" date="2024-01" db="EMBL/GenBank/DDBJ databases">
        <title>Genome assemblies of Stephania.</title>
        <authorList>
            <person name="Yang L."/>
        </authorList>
    </citation>
    <scope>NUCLEOTIDE SEQUENCE [LARGE SCALE GENOMIC DNA]</scope>
    <source>
        <strain evidence="2">QJT</strain>
        <tissue evidence="2">Leaf</tissue>
    </source>
</reference>
<organism evidence="2 3">
    <name type="scientific">Stephania japonica</name>
    <dbReference type="NCBI Taxonomy" id="461633"/>
    <lineage>
        <taxon>Eukaryota</taxon>
        <taxon>Viridiplantae</taxon>
        <taxon>Streptophyta</taxon>
        <taxon>Embryophyta</taxon>
        <taxon>Tracheophyta</taxon>
        <taxon>Spermatophyta</taxon>
        <taxon>Magnoliopsida</taxon>
        <taxon>Ranunculales</taxon>
        <taxon>Menispermaceae</taxon>
        <taxon>Menispermoideae</taxon>
        <taxon>Cissampelideae</taxon>
        <taxon>Stephania</taxon>
    </lineage>
</organism>
<keyword evidence="3" id="KW-1185">Reference proteome</keyword>
<dbReference type="AlphaFoldDB" id="A0AAP0HVX0"/>
<comment type="caution">
    <text evidence="2">The sequence shown here is derived from an EMBL/GenBank/DDBJ whole genome shotgun (WGS) entry which is preliminary data.</text>
</comment>
<sequence>MVGCVMGVCTPPGCIKGDDTPHGWGVPYKKKKKRKKEKRKKSLCEKKIYI</sequence>
<dbReference type="EMBL" id="JBBNAE010000008">
    <property type="protein sequence ID" value="KAK9103558.1"/>
    <property type="molecule type" value="Genomic_DNA"/>
</dbReference>
<evidence type="ECO:0000313" key="2">
    <source>
        <dbReference type="EMBL" id="KAK9103558.1"/>
    </source>
</evidence>
<accession>A0AAP0HVX0</accession>
<name>A0AAP0HVX0_9MAGN</name>